<keyword evidence="2" id="KW-1185">Reference proteome</keyword>
<protein>
    <submittedName>
        <fullName evidence="1">UbiA prenyltransferase</fullName>
    </submittedName>
</protein>
<reference evidence="1" key="1">
    <citation type="journal article" date="2021" name="Environ. Microbiol.">
        <title>Gene family expansions and transcriptome signatures uncover fungal adaptations to wood decay.</title>
        <authorList>
            <person name="Hage H."/>
            <person name="Miyauchi S."/>
            <person name="Viragh M."/>
            <person name="Drula E."/>
            <person name="Min B."/>
            <person name="Chaduli D."/>
            <person name="Navarro D."/>
            <person name="Favel A."/>
            <person name="Norest M."/>
            <person name="Lesage-Meessen L."/>
            <person name="Balint B."/>
            <person name="Merenyi Z."/>
            <person name="de Eugenio L."/>
            <person name="Morin E."/>
            <person name="Martinez A.T."/>
            <person name="Baldrian P."/>
            <person name="Stursova M."/>
            <person name="Martinez M.J."/>
            <person name="Novotny C."/>
            <person name="Magnuson J.K."/>
            <person name="Spatafora J.W."/>
            <person name="Maurice S."/>
            <person name="Pangilinan J."/>
            <person name="Andreopoulos W."/>
            <person name="LaButti K."/>
            <person name="Hundley H."/>
            <person name="Na H."/>
            <person name="Kuo A."/>
            <person name="Barry K."/>
            <person name="Lipzen A."/>
            <person name="Henrissat B."/>
            <person name="Riley R."/>
            <person name="Ahrendt S."/>
            <person name="Nagy L.G."/>
            <person name="Grigoriev I.V."/>
            <person name="Martin F."/>
            <person name="Rosso M.N."/>
        </authorList>
    </citation>
    <scope>NUCLEOTIDE SEQUENCE</scope>
    <source>
        <strain evidence="1">CBS 384.51</strain>
    </source>
</reference>
<organism evidence="1 2">
    <name type="scientific">Irpex rosettiformis</name>
    <dbReference type="NCBI Taxonomy" id="378272"/>
    <lineage>
        <taxon>Eukaryota</taxon>
        <taxon>Fungi</taxon>
        <taxon>Dikarya</taxon>
        <taxon>Basidiomycota</taxon>
        <taxon>Agaricomycotina</taxon>
        <taxon>Agaricomycetes</taxon>
        <taxon>Polyporales</taxon>
        <taxon>Irpicaceae</taxon>
        <taxon>Irpex</taxon>
    </lineage>
</organism>
<name>A0ACB8UCZ1_9APHY</name>
<evidence type="ECO:0000313" key="2">
    <source>
        <dbReference type="Proteomes" id="UP001055072"/>
    </source>
</evidence>
<sequence>MSSETKVVTDIFRQLFSPYVEWSQTVDWWSLFRLTRLHMFPIGSDVSAAPCLWGVLMAAHSVGDQPLGTVARLLALWSFAQVVSHSTGCVLDDIHDRDLDGLVERSKKRPLPAGSVTLRQAIFLAMTLHAVLIGTLSVFGLLVLYISLVEIVFFGWTYPLMKRWTYWPQAWLGLTFGWGILKGWLSLDRGSCNAFAIGTLWLGNICWAICYDTIYACQDREDDVTAGIKSTALLFGDSVRIILSLFAAGFVTCLAFAGVFNAQGPWYFIISVGGAAAHMTWQLYTVEFSSREDCFSKFKSNGELGYIITLGLLCDYLL</sequence>
<evidence type="ECO:0000313" key="1">
    <source>
        <dbReference type="EMBL" id="KAI0092188.1"/>
    </source>
</evidence>
<dbReference type="EMBL" id="MU274904">
    <property type="protein sequence ID" value="KAI0092188.1"/>
    <property type="molecule type" value="Genomic_DNA"/>
</dbReference>
<comment type="caution">
    <text evidence="1">The sequence shown here is derived from an EMBL/GenBank/DDBJ whole genome shotgun (WGS) entry which is preliminary data.</text>
</comment>
<gene>
    <name evidence="1" type="ORF">BDY19DRAFT_884730</name>
</gene>
<proteinExistence type="predicted"/>
<accession>A0ACB8UCZ1</accession>
<dbReference type="Proteomes" id="UP001055072">
    <property type="component" value="Unassembled WGS sequence"/>
</dbReference>